<protein>
    <submittedName>
        <fullName evidence="2">ATP-binding protein</fullName>
    </submittedName>
</protein>
<proteinExistence type="predicted"/>
<dbReference type="GO" id="GO:0005524">
    <property type="term" value="F:ATP binding"/>
    <property type="evidence" value="ECO:0007669"/>
    <property type="project" value="UniProtKB-KW"/>
</dbReference>
<dbReference type="SUPFAM" id="SSF52540">
    <property type="entry name" value="P-loop containing nucleoside triphosphate hydrolases"/>
    <property type="match status" value="1"/>
</dbReference>
<accession>A0ABU5XC79</accession>
<dbReference type="Pfam" id="PF13191">
    <property type="entry name" value="AAA_16"/>
    <property type="match status" value="1"/>
</dbReference>
<dbReference type="PANTHER" id="PTHR34301:SF8">
    <property type="entry name" value="ATPASE DOMAIN-CONTAINING PROTEIN"/>
    <property type="match status" value="1"/>
</dbReference>
<dbReference type="Gene3D" id="3.40.50.300">
    <property type="entry name" value="P-loop containing nucleotide triphosphate hydrolases"/>
    <property type="match status" value="1"/>
</dbReference>
<dbReference type="RefSeq" id="WP_225404560.1">
    <property type="nucleotide sequence ID" value="NZ_JAYJJR010000001.1"/>
</dbReference>
<dbReference type="Proteomes" id="UP001299596">
    <property type="component" value="Unassembled WGS sequence"/>
</dbReference>
<keyword evidence="3" id="KW-1185">Reference proteome</keyword>
<sequence>MDPVLNPYAPGAGRLPAALVGRDSQLDRWRIALDRIEAGRTAQPLVLYGLRGVGKTVLLTRFFSIARDRNWIVAQVEAGTGKSLREALGEALHAPLADLARPSAGKRLLKGLKTALSFKASYDTGGTWTFGLDLTESAGGGGADTGMFETDLHKLALDLSEAAEEEGVGLAILIDEAQDLTPEELAAVCSVAHIAGQRGWACTFALAGLPSLPRVLAEAKSYAERLFVFERIEQLDQTLARKALVKPAELESARWDDDAVTLIVQETSGYPYFLQQFGQETWNEAIGPELTLSDARVGAARGRAALDSGFFRARWDRATRAEQRYLRAMADDGDTGSASGDVAARLGRSVNSFGPVRANLIAKGLIFAPEHGVVAFTVPGMADFIQRQPDP</sequence>
<dbReference type="InterPro" id="IPR041664">
    <property type="entry name" value="AAA_16"/>
</dbReference>
<evidence type="ECO:0000313" key="2">
    <source>
        <dbReference type="EMBL" id="MEB3019897.1"/>
    </source>
</evidence>
<gene>
    <name evidence="2" type="ORF">K6T79_02420</name>
</gene>
<evidence type="ECO:0000259" key="1">
    <source>
        <dbReference type="Pfam" id="PF13191"/>
    </source>
</evidence>
<organism evidence="2 3">
    <name type="scientific">[Mycobacterium] crassicus</name>
    <dbReference type="NCBI Taxonomy" id="2872309"/>
    <lineage>
        <taxon>Bacteria</taxon>
        <taxon>Bacillati</taxon>
        <taxon>Actinomycetota</taxon>
        <taxon>Actinomycetes</taxon>
        <taxon>Mycobacteriales</taxon>
        <taxon>Mycobacteriaceae</taxon>
        <taxon>Mycolicibacter</taxon>
    </lineage>
</organism>
<keyword evidence="2" id="KW-0067">ATP-binding</keyword>
<reference evidence="2 3" key="1">
    <citation type="submission" date="2023-12" db="EMBL/GenBank/DDBJ databases">
        <title>Description of new species of Mycobacterium terrae complex isolated from sewage at the Sao Paulo Zoological Park Foundation in Brazil.</title>
        <authorList>
            <person name="Romagnoli C.L."/>
            <person name="Conceicao E.C."/>
            <person name="Machado E."/>
            <person name="Barreto L.B.P.F."/>
            <person name="Sharma A."/>
            <person name="Silva N.M."/>
            <person name="Marques L.E."/>
            <person name="Juliana M.A."/>
            <person name="Lourenco M.C.S."/>
            <person name="Digiampietri L.A."/>
            <person name="Suffys P.N."/>
            <person name="Viana-Niero C."/>
        </authorList>
    </citation>
    <scope>NUCLEOTIDE SEQUENCE [LARGE SCALE GENOMIC DNA]</scope>
    <source>
        <strain evidence="2 3">MYC098</strain>
    </source>
</reference>
<dbReference type="PANTHER" id="PTHR34301">
    <property type="entry name" value="DNA-BINDING PROTEIN-RELATED"/>
    <property type="match status" value="1"/>
</dbReference>
<evidence type="ECO:0000313" key="3">
    <source>
        <dbReference type="Proteomes" id="UP001299596"/>
    </source>
</evidence>
<feature type="domain" description="Orc1-like AAA ATPase" evidence="1">
    <location>
        <begin position="19"/>
        <end position="194"/>
    </location>
</feature>
<keyword evidence="2" id="KW-0547">Nucleotide-binding</keyword>
<name>A0ABU5XC79_9MYCO</name>
<dbReference type="InterPro" id="IPR027417">
    <property type="entry name" value="P-loop_NTPase"/>
</dbReference>
<dbReference type="EMBL" id="JAYJJR010000001">
    <property type="protein sequence ID" value="MEB3019897.1"/>
    <property type="molecule type" value="Genomic_DNA"/>
</dbReference>
<comment type="caution">
    <text evidence="2">The sequence shown here is derived from an EMBL/GenBank/DDBJ whole genome shotgun (WGS) entry which is preliminary data.</text>
</comment>